<feature type="domain" description="HTH cro/C1-type" evidence="1">
    <location>
        <begin position="30"/>
        <end position="84"/>
    </location>
</feature>
<dbReference type="CDD" id="cd00093">
    <property type="entry name" value="HTH_XRE"/>
    <property type="match status" value="1"/>
</dbReference>
<comment type="caution">
    <text evidence="2">The sequence shown here is derived from an EMBL/GenBank/DDBJ whole genome shotgun (WGS) entry which is preliminary data.</text>
</comment>
<evidence type="ECO:0000313" key="2">
    <source>
        <dbReference type="EMBL" id="MCW1241958.1"/>
    </source>
</evidence>
<gene>
    <name evidence="2" type="ORF">NGM45_23310</name>
</gene>
<accession>A0ABT3EYQ2</accession>
<dbReference type="Gene3D" id="1.10.260.40">
    <property type="entry name" value="lambda repressor-like DNA-binding domains"/>
    <property type="match status" value="1"/>
</dbReference>
<organism evidence="2 3">
    <name type="scientific">Bacillus pretiosus</name>
    <dbReference type="NCBI Taxonomy" id="2983392"/>
    <lineage>
        <taxon>Bacteria</taxon>
        <taxon>Bacillati</taxon>
        <taxon>Bacillota</taxon>
        <taxon>Bacilli</taxon>
        <taxon>Bacillales</taxon>
        <taxon>Bacillaceae</taxon>
        <taxon>Bacillus</taxon>
    </lineage>
</organism>
<protein>
    <submittedName>
        <fullName evidence="2">Helix-turn-helix transcriptional regulator</fullName>
    </submittedName>
</protein>
<dbReference type="SUPFAM" id="SSF47413">
    <property type="entry name" value="lambda repressor-like DNA-binding domains"/>
    <property type="match status" value="1"/>
</dbReference>
<reference evidence="2" key="1">
    <citation type="submission" date="2022-10" db="EMBL/GenBank/DDBJ databases">
        <title>De novo draft assembly of the Pseudomonas pretiosus genome isolated from the plants rhizorohere.</title>
        <authorList>
            <person name="Robas M."/>
            <person name="Fernandez V.M."/>
            <person name="Provanza A."/>
            <person name="Jimenez P.A."/>
        </authorList>
    </citation>
    <scope>NUCLEOTIDE SEQUENCE</scope>
    <source>
        <strain evidence="2">SAICEU11T</strain>
    </source>
</reference>
<dbReference type="PROSITE" id="PS50943">
    <property type="entry name" value="HTH_CROC1"/>
    <property type="match status" value="1"/>
</dbReference>
<name>A0ABT3EYQ2_9BACI</name>
<dbReference type="Pfam" id="PF13560">
    <property type="entry name" value="HTH_31"/>
    <property type="match status" value="1"/>
</dbReference>
<sequence length="139" mass="15965">MKENAEKSTKKRVQKKPQIHPEFVDISQKLRRIREGRGLTLVEASDKIGIGFVFLSEIERALKAPSTAAISGIARVYEMDECEIAIAYRKIPTSVLDALTKRQDILRMIYDVTNSETLNDQQRDELFNDVVALYRRHSE</sequence>
<dbReference type="RefSeq" id="WP_264462863.1">
    <property type="nucleotide sequence ID" value="NZ_JAOXJG010000026.1"/>
</dbReference>
<dbReference type="InterPro" id="IPR010982">
    <property type="entry name" value="Lambda_DNA-bd_dom_sf"/>
</dbReference>
<proteinExistence type="predicted"/>
<dbReference type="InterPro" id="IPR001387">
    <property type="entry name" value="Cro/C1-type_HTH"/>
</dbReference>
<dbReference type="GeneID" id="301200819"/>
<keyword evidence="3" id="KW-1185">Reference proteome</keyword>
<dbReference type="SMART" id="SM00530">
    <property type="entry name" value="HTH_XRE"/>
    <property type="match status" value="1"/>
</dbReference>
<dbReference type="EMBL" id="JAOXJG010000026">
    <property type="protein sequence ID" value="MCW1241958.1"/>
    <property type="molecule type" value="Genomic_DNA"/>
</dbReference>
<evidence type="ECO:0000313" key="3">
    <source>
        <dbReference type="Proteomes" id="UP001060566"/>
    </source>
</evidence>
<dbReference type="Proteomes" id="UP001060566">
    <property type="component" value="Unassembled WGS sequence"/>
</dbReference>
<evidence type="ECO:0000259" key="1">
    <source>
        <dbReference type="PROSITE" id="PS50943"/>
    </source>
</evidence>